<gene>
    <name evidence="4" type="ORF">DXG03_002505</name>
</gene>
<comment type="caution">
    <text evidence="4">The sequence shown here is derived from an EMBL/GenBank/DDBJ whole genome shotgun (WGS) entry which is preliminary data.</text>
</comment>
<evidence type="ECO:0000313" key="4">
    <source>
        <dbReference type="EMBL" id="KAG5642607.1"/>
    </source>
</evidence>
<dbReference type="AlphaFoldDB" id="A0A9P7G8F9"/>
<dbReference type="InterPro" id="IPR019432">
    <property type="entry name" value="Acyltransferase_MbtK/IucB-like"/>
</dbReference>
<evidence type="ECO:0000313" key="5">
    <source>
        <dbReference type="Proteomes" id="UP000775547"/>
    </source>
</evidence>
<dbReference type="OrthoDB" id="4250781at2759"/>
<accession>A0A9P7G8F9</accession>
<dbReference type="SMART" id="SM01006">
    <property type="entry name" value="AlcB"/>
    <property type="match status" value="1"/>
</dbReference>
<evidence type="ECO:0000256" key="2">
    <source>
        <dbReference type="SAM" id="MobiDB-lite"/>
    </source>
</evidence>
<feature type="domain" description="Acyltransferase MbtK/IucB-like conserved" evidence="3">
    <location>
        <begin position="254"/>
        <end position="301"/>
    </location>
</feature>
<dbReference type="PANTHER" id="PTHR31438:SF1">
    <property type="entry name" value="LYSINE N-ACYLTRANSFERASE C17G9.06C-RELATED"/>
    <property type="match status" value="1"/>
</dbReference>
<dbReference type="EMBL" id="JABCKV010000172">
    <property type="protein sequence ID" value="KAG5642607.1"/>
    <property type="molecule type" value="Genomic_DNA"/>
</dbReference>
<feature type="compositionally biased region" description="Polar residues" evidence="2">
    <location>
        <begin position="405"/>
        <end position="418"/>
    </location>
</feature>
<sequence length="418" mass="45895">MESPGTVASRRLLSIHNHTSPIPEKVNGLVLVLPRGGKVTASTTTSSTGTFTQLRLNKTHFLSYHFIPNISLALELSAVGTRYEGAAEHVPKANLVEISAPDDSQTGLPKDIAVADVWVTIYTLFTLYRTKEHIPIRFSFVSNSEELSKYLVLTGLGRLYQGSQKNAELAKSVIFLSRAAFWQGAGTTGYHDRGWLLAPAPVFPHVPSFTRSDMVIASHPLRPPKPRSGEVVYRRYCAAVGQTLEFVAFDIHGRDGGLSAHMAAFHKWHNDERINSGWGERGSLETHMEYVEGLLADPGVVPLMMSWDGELMGYLEIVWVKENHSSQYYPNDAVVGEWERGIHVLVGEDKFLGGGRCKSVCAADVHEFTDYQLSSGSEALCTTSSLLTGGPNASSESPRKPILQSLRQRNLPDSMSTA</sequence>
<reference evidence="4" key="1">
    <citation type="submission" date="2020-07" db="EMBL/GenBank/DDBJ databases">
        <authorList>
            <person name="Nieuwenhuis M."/>
            <person name="Van De Peppel L.J.J."/>
        </authorList>
    </citation>
    <scope>NUCLEOTIDE SEQUENCE</scope>
    <source>
        <strain evidence="4">AP01</strain>
        <tissue evidence="4">Mycelium</tissue>
    </source>
</reference>
<dbReference type="GO" id="GO:0016410">
    <property type="term" value="F:N-acyltransferase activity"/>
    <property type="evidence" value="ECO:0007669"/>
    <property type="project" value="TreeGrafter"/>
</dbReference>
<protein>
    <recommendedName>
        <fullName evidence="3">Acyltransferase MbtK/IucB-like conserved domain-containing protein</fullName>
    </recommendedName>
</protein>
<dbReference type="Gene3D" id="3.40.630.30">
    <property type="match status" value="1"/>
</dbReference>
<dbReference type="InterPro" id="IPR016181">
    <property type="entry name" value="Acyl_CoA_acyltransferase"/>
</dbReference>
<dbReference type="Pfam" id="PF13523">
    <property type="entry name" value="Acetyltransf_8"/>
    <property type="match status" value="1"/>
</dbReference>
<dbReference type="PANTHER" id="PTHR31438">
    <property type="entry name" value="LYSINE N-ACYLTRANSFERASE C17G9.06C-RELATED"/>
    <property type="match status" value="1"/>
</dbReference>
<name>A0A9P7G8F9_9AGAR</name>
<proteinExistence type="inferred from homology"/>
<feature type="region of interest" description="Disordered" evidence="2">
    <location>
        <begin position="387"/>
        <end position="418"/>
    </location>
</feature>
<evidence type="ECO:0000256" key="1">
    <source>
        <dbReference type="ARBA" id="ARBA00009893"/>
    </source>
</evidence>
<reference evidence="4" key="2">
    <citation type="submission" date="2021-10" db="EMBL/GenBank/DDBJ databases">
        <title>Phylogenomics reveals ancestral predisposition of the termite-cultivated fungus Termitomyces towards a domesticated lifestyle.</title>
        <authorList>
            <person name="Auxier B."/>
            <person name="Grum-Grzhimaylo A."/>
            <person name="Cardenas M.E."/>
            <person name="Lodge J.D."/>
            <person name="Laessoe T."/>
            <person name="Pedersen O."/>
            <person name="Smith M.E."/>
            <person name="Kuyper T.W."/>
            <person name="Franco-Molano E.A."/>
            <person name="Baroni T.J."/>
            <person name="Aanen D.K."/>
        </authorList>
    </citation>
    <scope>NUCLEOTIDE SEQUENCE</scope>
    <source>
        <strain evidence="4">AP01</strain>
        <tissue evidence="4">Mycelium</tissue>
    </source>
</reference>
<dbReference type="SUPFAM" id="SSF55729">
    <property type="entry name" value="Acyl-CoA N-acyltransferases (Nat)"/>
    <property type="match status" value="1"/>
</dbReference>
<evidence type="ECO:0000259" key="3">
    <source>
        <dbReference type="SMART" id="SM01006"/>
    </source>
</evidence>
<dbReference type="GO" id="GO:0019290">
    <property type="term" value="P:siderophore biosynthetic process"/>
    <property type="evidence" value="ECO:0007669"/>
    <property type="project" value="InterPro"/>
</dbReference>
<feature type="compositionally biased region" description="Polar residues" evidence="2">
    <location>
        <begin position="387"/>
        <end position="396"/>
    </location>
</feature>
<keyword evidence="5" id="KW-1185">Reference proteome</keyword>
<dbReference type="Proteomes" id="UP000775547">
    <property type="component" value="Unassembled WGS sequence"/>
</dbReference>
<organism evidence="4 5">
    <name type="scientific">Asterophora parasitica</name>
    <dbReference type="NCBI Taxonomy" id="117018"/>
    <lineage>
        <taxon>Eukaryota</taxon>
        <taxon>Fungi</taxon>
        <taxon>Dikarya</taxon>
        <taxon>Basidiomycota</taxon>
        <taxon>Agaricomycotina</taxon>
        <taxon>Agaricomycetes</taxon>
        <taxon>Agaricomycetidae</taxon>
        <taxon>Agaricales</taxon>
        <taxon>Tricholomatineae</taxon>
        <taxon>Lyophyllaceae</taxon>
        <taxon>Asterophora</taxon>
    </lineage>
</organism>
<comment type="similarity">
    <text evidence="1">Belongs to the lysine N-acyltransferase MbtK family.</text>
</comment>